<dbReference type="RefSeq" id="XP_013756514.1">
    <property type="nucleotide sequence ID" value="XM_013901060.1"/>
</dbReference>
<protein>
    <submittedName>
        <fullName evidence="4">Axin interactor</fullName>
    </submittedName>
</protein>
<dbReference type="GO" id="GO:0035091">
    <property type="term" value="F:phosphatidylinositol binding"/>
    <property type="evidence" value="ECO:0007669"/>
    <property type="project" value="TreeGrafter"/>
</dbReference>
<dbReference type="Proteomes" id="UP000054408">
    <property type="component" value="Unassembled WGS sequence"/>
</dbReference>
<evidence type="ECO:0000256" key="2">
    <source>
        <dbReference type="ARBA" id="ARBA00022473"/>
    </source>
</evidence>
<evidence type="ECO:0000259" key="3">
    <source>
        <dbReference type="PROSITE" id="PS51911"/>
    </source>
</evidence>
<evidence type="ECO:0000313" key="5">
    <source>
        <dbReference type="Proteomes" id="UP000054408"/>
    </source>
</evidence>
<evidence type="ECO:0000313" key="4">
    <source>
        <dbReference type="EMBL" id="KNC51050.1"/>
    </source>
</evidence>
<dbReference type="PANTHER" id="PTHR28654">
    <property type="entry name" value="AXIN INTERACTOR, DORSALIZATION-ASSOCIATED PROTEIN"/>
    <property type="match status" value="1"/>
</dbReference>
<feature type="domain" description="C2 Aida-type" evidence="3">
    <location>
        <begin position="162"/>
        <end position="293"/>
    </location>
</feature>
<dbReference type="PROSITE" id="PS51911">
    <property type="entry name" value="C2_AIDA"/>
    <property type="match status" value="1"/>
</dbReference>
<name>A0A0L0DFN7_THETB</name>
<sequence length="296" mass="32066">MDARQALLEAKAKWSQRLHKAVEADAWGQVVEAAEGYAVAGKRIVRMQDAACVDVLSRAVLGKIYLCVQMRIKALGTDPTDAGGSGGGGEASIEGEFPLAEMQVLDVYVSGLFANGPIRPGDDGFPVDIAAYEAQRVAADGSRVASRPVKRAEAPAGGFLLPPPAPFPGGGTQVSIYLDRIGFADAESYLEPRITITVVDGRGKLLESAQETPVAVRKDASYVYFGARFKHYKPKKAKLSTRAFCLLEPDELGADGEELLLEIYKKPADFKRKKKLKLFSDAPLFLHVRLTQRRDS</sequence>
<dbReference type="OrthoDB" id="428576at2759"/>
<dbReference type="PANTHER" id="PTHR28654:SF1">
    <property type="entry name" value="AXIN INTERACTOR, DORSALIZATION-ASSOCIATED PROTEIN"/>
    <property type="match status" value="1"/>
</dbReference>
<dbReference type="OMA" id="ADATIMM"/>
<gene>
    <name evidence="4" type="ORF">AMSG_07032</name>
</gene>
<keyword evidence="2" id="KW-0217">Developmental protein</keyword>
<keyword evidence="5" id="KW-1185">Reference proteome</keyword>
<reference evidence="4 5" key="1">
    <citation type="submission" date="2010-05" db="EMBL/GenBank/DDBJ databases">
        <title>The Genome Sequence of Thecamonas trahens ATCC 50062.</title>
        <authorList>
            <consortium name="The Broad Institute Genome Sequencing Platform"/>
            <person name="Russ C."/>
            <person name="Cuomo C."/>
            <person name="Shea T."/>
            <person name="Young S.K."/>
            <person name="Zeng Q."/>
            <person name="Koehrsen M."/>
            <person name="Haas B."/>
            <person name="Borodovsky M."/>
            <person name="Guigo R."/>
            <person name="Alvarado L."/>
            <person name="Berlin A."/>
            <person name="Bochicchio J."/>
            <person name="Borenstein D."/>
            <person name="Chapman S."/>
            <person name="Chen Z."/>
            <person name="Freedman E."/>
            <person name="Gellesch M."/>
            <person name="Goldberg J."/>
            <person name="Griggs A."/>
            <person name="Gujja S."/>
            <person name="Heilman E."/>
            <person name="Heiman D."/>
            <person name="Hepburn T."/>
            <person name="Howarth C."/>
            <person name="Jen D."/>
            <person name="Larson L."/>
            <person name="Mehta T."/>
            <person name="Park D."/>
            <person name="Pearson M."/>
            <person name="Roberts A."/>
            <person name="Saif S."/>
            <person name="Shenoy N."/>
            <person name="Sisk P."/>
            <person name="Stolte C."/>
            <person name="Sykes S."/>
            <person name="Thomson T."/>
            <person name="Walk T."/>
            <person name="White J."/>
            <person name="Yandava C."/>
            <person name="Burger G."/>
            <person name="Gray M.W."/>
            <person name="Holland P.W.H."/>
            <person name="King N."/>
            <person name="Lang F.B.F."/>
            <person name="Roger A.J."/>
            <person name="Ruiz-Trillo I."/>
            <person name="Lander E."/>
            <person name="Nusbaum C."/>
        </authorList>
    </citation>
    <scope>NUCLEOTIDE SEQUENCE [LARGE SCALE GENOMIC DNA]</scope>
    <source>
        <strain evidence="4 5">ATCC 50062</strain>
    </source>
</reference>
<dbReference type="InterPro" id="IPR025939">
    <property type="entry name" value="Aida_C"/>
</dbReference>
<dbReference type="EMBL" id="GL349464">
    <property type="protein sequence ID" value="KNC51050.1"/>
    <property type="molecule type" value="Genomic_DNA"/>
</dbReference>
<dbReference type="GO" id="GO:0016020">
    <property type="term" value="C:membrane"/>
    <property type="evidence" value="ECO:0007669"/>
    <property type="project" value="TreeGrafter"/>
</dbReference>
<dbReference type="Gene3D" id="2.60.40.150">
    <property type="entry name" value="C2 domain"/>
    <property type="match status" value="2"/>
</dbReference>
<proteinExistence type="inferred from homology"/>
<comment type="similarity">
    <text evidence="1">Belongs to the AIDA family.</text>
</comment>
<dbReference type="InterPro" id="IPR023421">
    <property type="entry name" value="AIDA_N"/>
</dbReference>
<dbReference type="eggNOG" id="ENOG502QSD5">
    <property type="taxonomic scope" value="Eukaryota"/>
</dbReference>
<accession>A0A0L0DFN7</accession>
<dbReference type="AlphaFoldDB" id="A0A0L0DFN7"/>
<organism evidence="4 5">
    <name type="scientific">Thecamonas trahens ATCC 50062</name>
    <dbReference type="NCBI Taxonomy" id="461836"/>
    <lineage>
        <taxon>Eukaryota</taxon>
        <taxon>Apusozoa</taxon>
        <taxon>Apusomonadida</taxon>
        <taxon>Apusomonadidae</taxon>
        <taxon>Thecamonas</taxon>
    </lineage>
</organism>
<evidence type="ECO:0000256" key="1">
    <source>
        <dbReference type="ARBA" id="ARBA00007205"/>
    </source>
</evidence>
<dbReference type="InterPro" id="IPR036818">
    <property type="entry name" value="AIDA_N_sf"/>
</dbReference>
<dbReference type="Gene3D" id="1.20.120.360">
    <property type="entry name" value="Axin interactor, dorsalization-associated protein, N-terminal domain"/>
    <property type="match status" value="1"/>
</dbReference>
<dbReference type="GeneID" id="25566064"/>
<dbReference type="InterPro" id="IPR035892">
    <property type="entry name" value="C2_domain_sf"/>
</dbReference>
<dbReference type="Pfam" id="PF08910">
    <property type="entry name" value="Aida_N"/>
    <property type="match status" value="1"/>
</dbReference>
<dbReference type="Pfam" id="PF14186">
    <property type="entry name" value="Aida_C2"/>
    <property type="match status" value="2"/>
</dbReference>
<dbReference type="SUPFAM" id="SSF109779">
    <property type="entry name" value="Domain from hypothetical 2610208m17rik protein"/>
    <property type="match status" value="1"/>
</dbReference>